<feature type="region of interest" description="Disordered" evidence="1">
    <location>
        <begin position="43"/>
        <end position="98"/>
    </location>
</feature>
<evidence type="ECO:0000313" key="3">
    <source>
        <dbReference type="Proteomes" id="UP000007174"/>
    </source>
</evidence>
<organism evidence="2 3">
    <name type="scientific">Colletotrichum higginsianum (strain IMI 349063)</name>
    <name type="common">Crucifer anthracnose fungus</name>
    <dbReference type="NCBI Taxonomy" id="759273"/>
    <lineage>
        <taxon>Eukaryota</taxon>
        <taxon>Fungi</taxon>
        <taxon>Dikarya</taxon>
        <taxon>Ascomycota</taxon>
        <taxon>Pezizomycotina</taxon>
        <taxon>Sordariomycetes</taxon>
        <taxon>Hypocreomycetidae</taxon>
        <taxon>Glomerellales</taxon>
        <taxon>Glomerellaceae</taxon>
        <taxon>Colletotrichum</taxon>
        <taxon>Colletotrichum destructivum species complex</taxon>
    </lineage>
</organism>
<feature type="non-terminal residue" evidence="2">
    <location>
        <position position="1"/>
    </location>
</feature>
<evidence type="ECO:0000313" key="2">
    <source>
        <dbReference type="EMBL" id="CCF32879.1"/>
    </source>
</evidence>
<dbReference type="Proteomes" id="UP000007174">
    <property type="component" value="Unassembled WGS sequence"/>
</dbReference>
<dbReference type="AlphaFoldDB" id="H1UY28"/>
<dbReference type="VEuPathDB" id="FungiDB:CH63R_06405"/>
<dbReference type="HOGENOM" id="CLU_2339079_0_0_1"/>
<evidence type="ECO:0000256" key="1">
    <source>
        <dbReference type="SAM" id="MobiDB-lite"/>
    </source>
</evidence>
<dbReference type="EMBL" id="CACQ02000568">
    <property type="protein sequence ID" value="CCF32879.1"/>
    <property type="molecule type" value="Genomic_DNA"/>
</dbReference>
<protein>
    <submittedName>
        <fullName evidence="2">Uncharacterized protein</fullName>
    </submittedName>
</protein>
<reference evidence="3" key="1">
    <citation type="journal article" date="2012" name="Nat. Genet.">
        <title>Lifestyle transitions in plant pathogenic Colletotrichum fungi deciphered by genome and transcriptome analyses.</title>
        <authorList>
            <person name="O'Connell R.J."/>
            <person name="Thon M.R."/>
            <person name="Hacquard S."/>
            <person name="Amyotte S.G."/>
            <person name="Kleemann J."/>
            <person name="Torres M.F."/>
            <person name="Damm U."/>
            <person name="Buiate E.A."/>
            <person name="Epstein L."/>
            <person name="Alkan N."/>
            <person name="Altmueller J."/>
            <person name="Alvarado-Balderrama L."/>
            <person name="Bauser C.A."/>
            <person name="Becker C."/>
            <person name="Birren B.W."/>
            <person name="Chen Z."/>
            <person name="Choi J."/>
            <person name="Crouch J.A."/>
            <person name="Duvick J.P."/>
            <person name="Farman M.A."/>
            <person name="Gan P."/>
            <person name="Heiman D."/>
            <person name="Henrissat B."/>
            <person name="Howard R.J."/>
            <person name="Kabbage M."/>
            <person name="Koch C."/>
            <person name="Kracher B."/>
            <person name="Kubo Y."/>
            <person name="Law A.D."/>
            <person name="Lebrun M.-H."/>
            <person name="Lee Y.-H."/>
            <person name="Miyara I."/>
            <person name="Moore N."/>
            <person name="Neumann U."/>
            <person name="Nordstroem K."/>
            <person name="Panaccione D.G."/>
            <person name="Panstruga R."/>
            <person name="Place M."/>
            <person name="Proctor R.H."/>
            <person name="Prusky D."/>
            <person name="Rech G."/>
            <person name="Reinhardt R."/>
            <person name="Rollins J.A."/>
            <person name="Rounsley S."/>
            <person name="Schardl C.L."/>
            <person name="Schwartz D.C."/>
            <person name="Shenoy N."/>
            <person name="Shirasu K."/>
            <person name="Sikhakolli U.R."/>
            <person name="Stueber K."/>
            <person name="Sukno S.A."/>
            <person name="Sweigard J.A."/>
            <person name="Takano Y."/>
            <person name="Takahara H."/>
            <person name="Trail F."/>
            <person name="van der Does H.C."/>
            <person name="Voll L.M."/>
            <person name="Will I."/>
            <person name="Young S."/>
            <person name="Zeng Q."/>
            <person name="Zhang J."/>
            <person name="Zhou S."/>
            <person name="Dickman M.B."/>
            <person name="Schulze-Lefert P."/>
            <person name="Ver Loren van Themaat E."/>
            <person name="Ma L.-J."/>
            <person name="Vaillancourt L.J."/>
        </authorList>
    </citation>
    <scope>NUCLEOTIDE SEQUENCE [LARGE SCALE GENOMIC DNA]</scope>
    <source>
        <strain evidence="3">IMI 349063</strain>
    </source>
</reference>
<proteinExistence type="predicted"/>
<accession>H1UY28</accession>
<sequence length="98" mass="10683">HRIYSTQNARQGTAVIHNNETQGTTRGKVSWVLSLSTFRTLGRGGFGPEGAGMRRPGERWDNSSSRFVSSAACARPATRANDELTGYDTTKPSPRVTQ</sequence>
<feature type="compositionally biased region" description="Polar residues" evidence="1">
    <location>
        <begin position="87"/>
        <end position="98"/>
    </location>
</feature>
<gene>
    <name evidence="2" type="ORF">CH063_00885</name>
</gene>
<name>H1UY28_COLHI</name>